<feature type="region of interest" description="Disordered" evidence="1">
    <location>
        <begin position="15"/>
        <end position="48"/>
    </location>
</feature>
<reference evidence="2" key="3">
    <citation type="submission" date="2018-09" db="EMBL/GenBank/DDBJ databases">
        <authorList>
            <person name="Harrison J."/>
            <person name="Moore K.A."/>
            <person name="Paszkiewicz K."/>
            <person name="Jones T."/>
            <person name="Grant M."/>
            <person name="Ambacheew D."/>
            <person name="Muzemil S."/>
            <person name="Studholme D."/>
        </authorList>
    </citation>
    <scope>NUCLEOTIDE SEQUENCE</scope>
</reference>
<evidence type="ECO:0000313" key="2">
    <source>
        <dbReference type="EMBL" id="RRT70837.1"/>
    </source>
</evidence>
<sequence length="199" mass="22588">MFDLVTSRTTMESRIERSNFYKSPHHKTEESRKTEMQDAHVETTNTTAEQHLETRKVVRLEASNAREARTGGERGRRRTHTCGDTRRWWWRPGEACGRVGMSCTRPAAPVSPSPPGAARPPPPPPSLAPTTLSRPSRGHRAPHFHAWSPRRGPSSGTAPFGSSRRIDPRITRRRGKRPGSEHRAQPRLNFLRQQWPKQA</sequence>
<reference evidence="3" key="2">
    <citation type="journal article" date="2018" name="Data Brief">
        <title>Genome sequence data from 17 accessions of Ensete ventricosum, a staple food crop for millions in Ethiopia.</title>
        <authorList>
            <person name="Yemataw Z."/>
            <person name="Muzemil S."/>
            <person name="Ambachew D."/>
            <person name="Tripathi L."/>
            <person name="Tesfaye K."/>
            <person name="Chala A."/>
            <person name="Farbos A."/>
            <person name="O'Neill P."/>
            <person name="Moore K."/>
            <person name="Grant M."/>
            <person name="Studholme D.J."/>
        </authorList>
    </citation>
    <scope>NUCLEOTIDE SEQUENCE [LARGE SCALE GENOMIC DNA]</scope>
    <source>
        <tissue evidence="3">Leaf</tissue>
    </source>
</reference>
<reference evidence="2 4" key="1">
    <citation type="journal article" date="2014" name="Agronomy (Basel)">
        <title>A Draft Genome Sequence for Ensete ventricosum, the Drought-Tolerant Tree Against Hunger.</title>
        <authorList>
            <person name="Harrison J."/>
            <person name="Moore K.A."/>
            <person name="Paszkiewicz K."/>
            <person name="Jones T."/>
            <person name="Grant M."/>
            <person name="Ambacheew D."/>
            <person name="Muzemil S."/>
            <person name="Studholme D.J."/>
        </authorList>
    </citation>
    <scope>NUCLEOTIDE SEQUENCE [LARGE SCALE GENOMIC DNA]</scope>
</reference>
<dbReference type="EMBL" id="KV875447">
    <property type="protein sequence ID" value="RZR70585.1"/>
    <property type="molecule type" value="Genomic_DNA"/>
</dbReference>
<dbReference type="Proteomes" id="UP000290560">
    <property type="component" value="Unassembled WGS sequence"/>
</dbReference>
<accession>A0A427A3K4</accession>
<dbReference type="Proteomes" id="UP000287651">
    <property type="component" value="Unassembled WGS sequence"/>
</dbReference>
<dbReference type="EMBL" id="AMZH03003889">
    <property type="protein sequence ID" value="RRT70837.1"/>
    <property type="molecule type" value="Genomic_DNA"/>
</dbReference>
<feature type="compositionally biased region" description="Basic and acidic residues" evidence="1">
    <location>
        <begin position="61"/>
        <end position="74"/>
    </location>
</feature>
<gene>
    <name evidence="2" type="ORF">B296_00030405</name>
    <name evidence="3" type="ORF">BHM03_00000582</name>
</gene>
<proteinExistence type="predicted"/>
<feature type="region of interest" description="Disordered" evidence="1">
    <location>
        <begin position="105"/>
        <end position="199"/>
    </location>
</feature>
<name>A0A427A3K4_ENSVE</name>
<dbReference type="AlphaFoldDB" id="A0A427A3K4"/>
<evidence type="ECO:0000256" key="1">
    <source>
        <dbReference type="SAM" id="MobiDB-lite"/>
    </source>
</evidence>
<feature type="compositionally biased region" description="Basic and acidic residues" evidence="1">
    <location>
        <begin position="26"/>
        <end position="41"/>
    </location>
</feature>
<feature type="compositionally biased region" description="Pro residues" evidence="1">
    <location>
        <begin position="109"/>
        <end position="127"/>
    </location>
</feature>
<feature type="region of interest" description="Disordered" evidence="1">
    <location>
        <begin position="61"/>
        <end position="81"/>
    </location>
</feature>
<evidence type="ECO:0000313" key="4">
    <source>
        <dbReference type="Proteomes" id="UP000287651"/>
    </source>
</evidence>
<protein>
    <submittedName>
        <fullName evidence="2">Uncharacterized protein</fullName>
    </submittedName>
</protein>
<evidence type="ECO:0000313" key="3">
    <source>
        <dbReference type="EMBL" id="RZR70585.1"/>
    </source>
</evidence>
<organism evidence="2 4">
    <name type="scientific">Ensete ventricosum</name>
    <name type="common">Abyssinian banana</name>
    <name type="synonym">Musa ensete</name>
    <dbReference type="NCBI Taxonomy" id="4639"/>
    <lineage>
        <taxon>Eukaryota</taxon>
        <taxon>Viridiplantae</taxon>
        <taxon>Streptophyta</taxon>
        <taxon>Embryophyta</taxon>
        <taxon>Tracheophyta</taxon>
        <taxon>Spermatophyta</taxon>
        <taxon>Magnoliopsida</taxon>
        <taxon>Liliopsida</taxon>
        <taxon>Zingiberales</taxon>
        <taxon>Musaceae</taxon>
        <taxon>Ensete</taxon>
    </lineage>
</organism>